<dbReference type="AlphaFoldDB" id="A0A224Y5F2"/>
<organism evidence="2">
    <name type="scientific">Panstrongylus lignarius</name>
    <dbReference type="NCBI Taxonomy" id="156445"/>
    <lineage>
        <taxon>Eukaryota</taxon>
        <taxon>Metazoa</taxon>
        <taxon>Ecdysozoa</taxon>
        <taxon>Arthropoda</taxon>
        <taxon>Hexapoda</taxon>
        <taxon>Insecta</taxon>
        <taxon>Pterygota</taxon>
        <taxon>Neoptera</taxon>
        <taxon>Paraneoptera</taxon>
        <taxon>Hemiptera</taxon>
        <taxon>Heteroptera</taxon>
        <taxon>Panheteroptera</taxon>
        <taxon>Cimicomorpha</taxon>
        <taxon>Reduviidae</taxon>
        <taxon>Triatominae</taxon>
        <taxon>Panstrongylus</taxon>
    </lineage>
</organism>
<sequence>MVCVHVCLCVFVGVCGQNISKTKSCRKLKLDILFRYYKCIRHEDFWQKRFEKCDFIEKIFHFFVIFSIKMAKVFNY</sequence>
<keyword evidence="1" id="KW-0732">Signal</keyword>
<evidence type="ECO:0000313" key="2">
    <source>
        <dbReference type="EMBL" id="JAW15791.1"/>
    </source>
</evidence>
<dbReference type="EMBL" id="GFTR01000635">
    <property type="protein sequence ID" value="JAW15791.1"/>
    <property type="molecule type" value="Transcribed_RNA"/>
</dbReference>
<proteinExistence type="predicted"/>
<name>A0A224Y5F2_9HEMI</name>
<protein>
    <submittedName>
        <fullName evidence="2">Putative secreted protein</fullName>
    </submittedName>
</protein>
<evidence type="ECO:0000256" key="1">
    <source>
        <dbReference type="SAM" id="SignalP"/>
    </source>
</evidence>
<feature type="signal peptide" evidence="1">
    <location>
        <begin position="1"/>
        <end position="16"/>
    </location>
</feature>
<reference evidence="2" key="1">
    <citation type="journal article" date="2018" name="PLoS Negl. Trop. Dis.">
        <title>An insight into the salivary gland and fat body transcriptome of Panstrongylus lignarius (Hemiptera: Heteroptera), the main vector of Chagas disease in Peru.</title>
        <authorList>
            <person name="Nevoa J.C."/>
            <person name="Mendes M.T."/>
            <person name="da Silva M.V."/>
            <person name="Soares S.C."/>
            <person name="Oliveira C.J.F."/>
            <person name="Ribeiro J.M.C."/>
        </authorList>
    </citation>
    <scope>NUCLEOTIDE SEQUENCE</scope>
</reference>
<feature type="chain" id="PRO_5013347669" evidence="1">
    <location>
        <begin position="17"/>
        <end position="76"/>
    </location>
</feature>
<accession>A0A224Y5F2</accession>